<comment type="subcellular location">
    <subcellularLocation>
        <location evidence="2">Membrane</location>
    </subcellularLocation>
</comment>
<dbReference type="eggNOG" id="COG2205">
    <property type="taxonomic scope" value="Bacteria"/>
</dbReference>
<dbReference type="SUPFAM" id="SSF55874">
    <property type="entry name" value="ATPase domain of HSP90 chaperone/DNA topoisomerase II/histidine kinase"/>
    <property type="match status" value="1"/>
</dbReference>
<sequence>MAGRAVLVVANTGPAVPPEQVERLFQPFQRLETTRAARTEGLGLGLSIVRAIAEAHGADLTTGPGPDGGLTVTVAFPAAR</sequence>
<evidence type="ECO:0000256" key="10">
    <source>
        <dbReference type="ARBA" id="ARBA00023136"/>
    </source>
</evidence>
<evidence type="ECO:0000259" key="11">
    <source>
        <dbReference type="PROSITE" id="PS50109"/>
    </source>
</evidence>
<dbReference type="GO" id="GO:0004673">
    <property type="term" value="F:protein histidine kinase activity"/>
    <property type="evidence" value="ECO:0007669"/>
    <property type="project" value="UniProtKB-EC"/>
</dbReference>
<dbReference type="SMART" id="SM00387">
    <property type="entry name" value="HATPase_c"/>
    <property type="match status" value="1"/>
</dbReference>
<feature type="domain" description="Histidine kinase" evidence="11">
    <location>
        <begin position="1"/>
        <end position="80"/>
    </location>
</feature>
<dbReference type="PROSITE" id="PS50109">
    <property type="entry name" value="HIS_KIN"/>
    <property type="match status" value="1"/>
</dbReference>
<dbReference type="InterPro" id="IPR050428">
    <property type="entry name" value="TCS_sensor_his_kinase"/>
</dbReference>
<dbReference type="PATRIC" id="fig|452652.3.peg.2402"/>
<organism evidence="12 13">
    <name type="scientific">Kitasatospora setae (strain ATCC 33774 / DSM 43861 / JCM 3304 / KCC A-0304 / NBRC 14216 / KM-6054)</name>
    <name type="common">Streptomyces setae</name>
    <dbReference type="NCBI Taxonomy" id="452652"/>
    <lineage>
        <taxon>Bacteria</taxon>
        <taxon>Bacillati</taxon>
        <taxon>Actinomycetota</taxon>
        <taxon>Actinomycetes</taxon>
        <taxon>Kitasatosporales</taxon>
        <taxon>Streptomycetaceae</taxon>
        <taxon>Kitasatospora</taxon>
    </lineage>
</organism>
<dbReference type="PANTHER" id="PTHR45436">
    <property type="entry name" value="SENSOR HISTIDINE KINASE YKOH"/>
    <property type="match status" value="1"/>
</dbReference>
<keyword evidence="4" id="KW-0597">Phosphoprotein</keyword>
<dbReference type="InterPro" id="IPR005467">
    <property type="entry name" value="His_kinase_dom"/>
</dbReference>
<dbReference type="Pfam" id="PF02518">
    <property type="entry name" value="HATPase_c"/>
    <property type="match status" value="1"/>
</dbReference>
<evidence type="ECO:0000256" key="5">
    <source>
        <dbReference type="ARBA" id="ARBA00022679"/>
    </source>
</evidence>
<gene>
    <name evidence="12" type="ordered locus">KSE_23960</name>
</gene>
<comment type="catalytic activity">
    <reaction evidence="1">
        <text>ATP + protein L-histidine = ADP + protein N-phospho-L-histidine.</text>
        <dbReference type="EC" id="2.7.13.3"/>
    </reaction>
</comment>
<evidence type="ECO:0000256" key="9">
    <source>
        <dbReference type="ARBA" id="ARBA00023012"/>
    </source>
</evidence>
<accession>E4NAI2</accession>
<dbReference type="InterPro" id="IPR004358">
    <property type="entry name" value="Sig_transdc_His_kin-like_C"/>
</dbReference>
<proteinExistence type="predicted"/>
<keyword evidence="9" id="KW-0902">Two-component regulatory system</keyword>
<dbReference type="Proteomes" id="UP000007076">
    <property type="component" value="Chromosome"/>
</dbReference>
<evidence type="ECO:0000256" key="1">
    <source>
        <dbReference type="ARBA" id="ARBA00000085"/>
    </source>
</evidence>
<dbReference type="STRING" id="452652.KSE_23960"/>
<dbReference type="Gene3D" id="3.30.565.10">
    <property type="entry name" value="Histidine kinase-like ATPase, C-terminal domain"/>
    <property type="match status" value="1"/>
</dbReference>
<keyword evidence="10" id="KW-0472">Membrane</keyword>
<keyword evidence="7" id="KW-0418">Kinase</keyword>
<dbReference type="InterPro" id="IPR036890">
    <property type="entry name" value="HATPase_C_sf"/>
</dbReference>
<protein>
    <recommendedName>
        <fullName evidence="3">histidine kinase</fullName>
        <ecNumber evidence="3">2.7.13.3</ecNumber>
    </recommendedName>
</protein>
<keyword evidence="5" id="KW-0808">Transferase</keyword>
<evidence type="ECO:0000256" key="3">
    <source>
        <dbReference type="ARBA" id="ARBA00012438"/>
    </source>
</evidence>
<dbReference type="PRINTS" id="PR00344">
    <property type="entry name" value="BCTRLSENSOR"/>
</dbReference>
<evidence type="ECO:0000256" key="6">
    <source>
        <dbReference type="ARBA" id="ARBA00022692"/>
    </source>
</evidence>
<evidence type="ECO:0000256" key="7">
    <source>
        <dbReference type="ARBA" id="ARBA00022777"/>
    </source>
</evidence>
<evidence type="ECO:0000256" key="2">
    <source>
        <dbReference type="ARBA" id="ARBA00004370"/>
    </source>
</evidence>
<name>E4NAI2_KITSK</name>
<evidence type="ECO:0000256" key="4">
    <source>
        <dbReference type="ARBA" id="ARBA00022553"/>
    </source>
</evidence>
<dbReference type="InterPro" id="IPR003594">
    <property type="entry name" value="HATPase_dom"/>
</dbReference>
<dbReference type="EMBL" id="AP010968">
    <property type="protein sequence ID" value="BAJ28213.1"/>
    <property type="molecule type" value="Genomic_DNA"/>
</dbReference>
<dbReference type="HOGENOM" id="CLU_000445_89_31_11"/>
<dbReference type="GO" id="GO:0005886">
    <property type="term" value="C:plasma membrane"/>
    <property type="evidence" value="ECO:0007669"/>
    <property type="project" value="TreeGrafter"/>
</dbReference>
<keyword evidence="6" id="KW-0812">Transmembrane</keyword>
<keyword evidence="8" id="KW-1133">Transmembrane helix</keyword>
<evidence type="ECO:0000256" key="8">
    <source>
        <dbReference type="ARBA" id="ARBA00022989"/>
    </source>
</evidence>
<evidence type="ECO:0000313" key="12">
    <source>
        <dbReference type="EMBL" id="BAJ28213.1"/>
    </source>
</evidence>
<evidence type="ECO:0000313" key="13">
    <source>
        <dbReference type="Proteomes" id="UP000007076"/>
    </source>
</evidence>
<dbReference type="KEGG" id="ksk:KSE_23960"/>
<reference evidence="12 13" key="1">
    <citation type="journal article" date="2010" name="DNA Res.">
        <title>Genome sequence of Kitasatospora setae NBRC 14216T: an evolutionary snapshot of the family Streptomycetaceae.</title>
        <authorList>
            <person name="Ichikawa N."/>
            <person name="Oguchi A."/>
            <person name="Ikeda H."/>
            <person name="Ishikawa J."/>
            <person name="Kitani S."/>
            <person name="Watanabe Y."/>
            <person name="Nakamura S."/>
            <person name="Katano Y."/>
            <person name="Kishi E."/>
            <person name="Sasagawa M."/>
            <person name="Ankai A."/>
            <person name="Fukui S."/>
            <person name="Hashimoto Y."/>
            <person name="Kamata S."/>
            <person name="Otoguro M."/>
            <person name="Tanikawa S."/>
            <person name="Nihira T."/>
            <person name="Horinouchi S."/>
            <person name="Ohnishi Y."/>
            <person name="Hayakawa M."/>
            <person name="Kuzuyama T."/>
            <person name="Arisawa A."/>
            <person name="Nomoto F."/>
            <person name="Miura H."/>
            <person name="Takahashi Y."/>
            <person name="Fujita N."/>
        </authorList>
    </citation>
    <scope>NUCLEOTIDE SEQUENCE [LARGE SCALE GENOMIC DNA]</scope>
    <source>
        <strain evidence="13">ATCC 33774 / DSM 43861 / JCM 3304 / KCC A-0304 / NBRC 14216 / KM-6054</strain>
    </source>
</reference>
<dbReference type="AlphaFoldDB" id="E4NAI2"/>
<dbReference type="PANTHER" id="PTHR45436:SF5">
    <property type="entry name" value="SENSOR HISTIDINE KINASE TRCS"/>
    <property type="match status" value="1"/>
</dbReference>
<dbReference type="GO" id="GO:0000160">
    <property type="term" value="P:phosphorelay signal transduction system"/>
    <property type="evidence" value="ECO:0007669"/>
    <property type="project" value="UniProtKB-KW"/>
</dbReference>
<dbReference type="EC" id="2.7.13.3" evidence="3"/>
<keyword evidence="13" id="KW-1185">Reference proteome</keyword>